<keyword evidence="1" id="KW-0732">Signal</keyword>
<dbReference type="Proteomes" id="UP000694923">
    <property type="component" value="Unplaced"/>
</dbReference>
<reference evidence="3" key="1">
    <citation type="submission" date="2025-08" db="UniProtKB">
        <authorList>
            <consortium name="RefSeq"/>
        </authorList>
    </citation>
    <scope>IDENTIFICATION</scope>
</reference>
<gene>
    <name evidence="3" type="primary">LOC103599941</name>
</gene>
<dbReference type="InterPro" id="IPR034433">
    <property type="entry name" value="Vomeromodulin"/>
</dbReference>
<dbReference type="RefSeq" id="XP_008582359.1">
    <property type="nucleotide sequence ID" value="XM_008584137.1"/>
</dbReference>
<organism evidence="2 3">
    <name type="scientific">Galeopterus variegatus</name>
    <name type="common">Malayan flying lemur</name>
    <name type="synonym">Cynocephalus variegatus</name>
    <dbReference type="NCBI Taxonomy" id="482537"/>
    <lineage>
        <taxon>Eukaryota</taxon>
        <taxon>Metazoa</taxon>
        <taxon>Chordata</taxon>
        <taxon>Craniata</taxon>
        <taxon>Vertebrata</taxon>
        <taxon>Euteleostomi</taxon>
        <taxon>Mammalia</taxon>
        <taxon>Eutheria</taxon>
        <taxon>Euarchontoglires</taxon>
        <taxon>Dermoptera</taxon>
        <taxon>Cynocephalidae</taxon>
        <taxon>Galeopterus</taxon>
    </lineage>
</organism>
<protein>
    <submittedName>
        <fullName evidence="3">Vomeromodulin-like</fullName>
    </submittedName>
</protein>
<dbReference type="PANTHER" id="PTHR40142">
    <property type="entry name" value="BPI FOLD-CONTAINING FAMILY B, MEMBER 9B-RELATED"/>
    <property type="match status" value="1"/>
</dbReference>
<dbReference type="PANTHER" id="PTHR40142:SF1">
    <property type="entry name" value="BPI FOLD CONTAINING FAMILY B, MEMBER 9B-RELATED"/>
    <property type="match status" value="1"/>
</dbReference>
<name>A0ABM0RP18_GALVR</name>
<evidence type="ECO:0000313" key="3">
    <source>
        <dbReference type="RefSeq" id="XP_008582359.1"/>
    </source>
</evidence>
<feature type="chain" id="PRO_5047436674" evidence="1">
    <location>
        <begin position="18"/>
        <end position="589"/>
    </location>
</feature>
<dbReference type="GeneID" id="103599941"/>
<feature type="signal peptide" evidence="1">
    <location>
        <begin position="1"/>
        <end position="17"/>
    </location>
</feature>
<sequence>MLILWAMAITLAIEARALDLLNQGQLLGNLPVPAFPVPILNNLSICMPRKQSSRSLPIPEKLPLRKQTSGAAGGRCQPVAKYFISNSKLKDYLNATLLPQIEMMLKCEKVNMAGVLGTLLSTVGDSGLLSVLDITSSLDILGSGGLGSILGKRGSSKSLKLPLSEVTGAISNLLPLGQEGLGSLLPTGAHKNPVKGLLDSTGLSNFQLPLNDVANKIGELKESTESVLNSALSPDVNEALTALLGNINLEELLLGLMVQKVTVESMKLTMEGNEIHVDAKITAFIGGKGIIGPVLSILGFQVEGDVSMKIGISTDNTQCVNLLVQEKAIKAKKVDLQIVQTVTESLPIPLYLPLDDIIAQLLTVIMNENIEEPNSCAIILDDFNDCENSTGLFTYYIKSSRISEEGLSTLYCAKANFNKNTVPVPGSSLPPDPKNANISITLSHTLLRAIVTYIVKQSSVKKNNLDVSVSRIAYAYQPGNKVQATYWVSIRKDGKCVATGQTNLTLSYDTKISKNKLTSDIRLFSSENSVTPPEAMHEVQDVMAEVLKKLYSGLAENIKQWNIPPGVISSLLKNAKVLVLQTRDLQAAN</sequence>
<proteinExistence type="predicted"/>
<evidence type="ECO:0000313" key="2">
    <source>
        <dbReference type="Proteomes" id="UP000694923"/>
    </source>
</evidence>
<accession>A0ABM0RP18</accession>
<keyword evidence="2" id="KW-1185">Reference proteome</keyword>
<evidence type="ECO:0000256" key="1">
    <source>
        <dbReference type="SAM" id="SignalP"/>
    </source>
</evidence>